<evidence type="ECO:0000313" key="19">
    <source>
        <dbReference type="EMBL" id="KIE63928.1"/>
    </source>
</evidence>
<dbReference type="PIRSF" id="PIRSF000148">
    <property type="entry name" value="ASA_dh"/>
    <property type="match status" value="1"/>
</dbReference>
<evidence type="ECO:0000256" key="2">
    <source>
        <dbReference type="ARBA" id="ARBA00005021"/>
    </source>
</evidence>
<dbReference type="SUPFAM" id="SSF55347">
    <property type="entry name" value="Glyceraldehyde-3-phosphate dehydrogenase-like, C-terminal domain"/>
    <property type="match status" value="1"/>
</dbReference>
<dbReference type="GO" id="GO:0009097">
    <property type="term" value="P:isoleucine biosynthetic process"/>
    <property type="evidence" value="ECO:0007669"/>
    <property type="project" value="InterPro"/>
</dbReference>
<evidence type="ECO:0000256" key="4">
    <source>
        <dbReference type="ARBA" id="ARBA00005097"/>
    </source>
</evidence>
<proteinExistence type="inferred from homology"/>
<dbReference type="Proteomes" id="UP000054529">
    <property type="component" value="Unassembled WGS sequence"/>
</dbReference>
<organism evidence="19 20">
    <name type="scientific">Candidatus Riesia pediculischaeffi PTSU</name>
    <dbReference type="NCBI Taxonomy" id="1401651"/>
    <lineage>
        <taxon>Bacteria</taxon>
        <taxon>Pseudomonadati</taxon>
        <taxon>Pseudomonadota</taxon>
        <taxon>Gammaproteobacteria</taxon>
        <taxon>Enterobacterales</taxon>
        <taxon>Enterobacteriaceae</taxon>
        <taxon>Candidatus Riesia</taxon>
    </lineage>
</organism>
<dbReference type="GO" id="GO:0009089">
    <property type="term" value="P:lysine biosynthetic process via diaminopimelate"/>
    <property type="evidence" value="ECO:0007669"/>
    <property type="project" value="UniProtKB-UniRule"/>
</dbReference>
<comment type="subunit">
    <text evidence="6">Homodimer.</text>
</comment>
<comment type="function">
    <text evidence="1">Catalyzes the NADPH-dependent formation of L-aspartate-semialdehyde (L-ASA) by the reductive dephosphorylation of L-aspartyl-4-phosphate.</text>
</comment>
<evidence type="ECO:0000259" key="18">
    <source>
        <dbReference type="SMART" id="SM00859"/>
    </source>
</evidence>
<dbReference type="PANTHER" id="PTHR46278">
    <property type="entry name" value="DEHYDROGENASE, PUTATIVE-RELATED"/>
    <property type="match status" value="1"/>
</dbReference>
<dbReference type="InterPro" id="IPR000534">
    <property type="entry name" value="Semialdehyde_DH_NAD-bd"/>
</dbReference>
<dbReference type="GO" id="GO:0004073">
    <property type="term" value="F:aspartate-semialdehyde dehydrogenase activity"/>
    <property type="evidence" value="ECO:0007669"/>
    <property type="project" value="UniProtKB-UniRule"/>
</dbReference>
<dbReference type="InterPro" id="IPR000319">
    <property type="entry name" value="Asp-semialdehyde_DH_CS"/>
</dbReference>
<keyword evidence="10" id="KW-0521">NADP</keyword>
<evidence type="ECO:0000256" key="5">
    <source>
        <dbReference type="ARBA" id="ARBA00010584"/>
    </source>
</evidence>
<dbReference type="HOGENOM" id="CLU_066397_0_0_6"/>
<comment type="pathway">
    <text evidence="4">Amino-acid biosynthesis; L-threonine biosynthesis; L-threonine from L-aspartate: step 2/5.</text>
</comment>
<evidence type="ECO:0000256" key="13">
    <source>
        <dbReference type="ARBA" id="ARBA00023154"/>
    </source>
</evidence>
<evidence type="ECO:0000256" key="9">
    <source>
        <dbReference type="ARBA" id="ARBA00022697"/>
    </source>
</evidence>
<comment type="catalytic activity">
    <reaction evidence="15">
        <text>L-aspartate 4-semialdehyde + phosphate + NADP(+) = 4-phospho-L-aspartate + NADPH + H(+)</text>
        <dbReference type="Rhea" id="RHEA:24284"/>
        <dbReference type="ChEBI" id="CHEBI:15378"/>
        <dbReference type="ChEBI" id="CHEBI:43474"/>
        <dbReference type="ChEBI" id="CHEBI:57535"/>
        <dbReference type="ChEBI" id="CHEBI:57783"/>
        <dbReference type="ChEBI" id="CHEBI:58349"/>
        <dbReference type="ChEBI" id="CHEBI:537519"/>
        <dbReference type="EC" id="1.2.1.11"/>
    </reaction>
</comment>
<comment type="similarity">
    <text evidence="5">Belongs to the aspartate-semialdehyde dehydrogenase family.</text>
</comment>
<dbReference type="InterPro" id="IPR012280">
    <property type="entry name" value="Semialdhyde_DH_dimer_dom"/>
</dbReference>
<dbReference type="GO" id="GO:0050661">
    <property type="term" value="F:NADP binding"/>
    <property type="evidence" value="ECO:0007669"/>
    <property type="project" value="InterPro"/>
</dbReference>
<keyword evidence="11" id="KW-0220">Diaminopimelate biosynthesis</keyword>
<dbReference type="Gene3D" id="3.40.50.720">
    <property type="entry name" value="NAD(P)-binding Rossmann-like Domain"/>
    <property type="match status" value="1"/>
</dbReference>
<comment type="pathway">
    <text evidence="2">Amino-acid biosynthesis; L-methionine biosynthesis via de novo pathway; L-homoserine from L-aspartate: step 2/3.</text>
</comment>
<dbReference type="UniPathway" id="UPA00051">
    <property type="reaction ID" value="UER00464"/>
</dbReference>
<keyword evidence="14" id="KW-0486">Methionine biosynthesis</keyword>
<dbReference type="RefSeq" id="WP_039719747.1">
    <property type="nucleotide sequence ID" value="NZ_AWXV01000004.1"/>
</dbReference>
<dbReference type="Pfam" id="PF01118">
    <property type="entry name" value="Semialdhyde_dh"/>
    <property type="match status" value="1"/>
</dbReference>
<evidence type="ECO:0000256" key="12">
    <source>
        <dbReference type="ARBA" id="ARBA00023002"/>
    </source>
</evidence>
<protein>
    <recommendedName>
        <fullName evidence="7 16">Aspartate-semialdehyde dehydrogenase</fullName>
        <ecNumber evidence="7 16">1.2.1.11</ecNumber>
    </recommendedName>
</protein>
<dbReference type="PROSITE" id="PS01103">
    <property type="entry name" value="ASD"/>
    <property type="match status" value="1"/>
</dbReference>
<evidence type="ECO:0000313" key="20">
    <source>
        <dbReference type="Proteomes" id="UP000054529"/>
    </source>
</evidence>
<dbReference type="InterPro" id="IPR011534">
    <property type="entry name" value="Asp_ADH_gamma-type"/>
</dbReference>
<evidence type="ECO:0000256" key="3">
    <source>
        <dbReference type="ARBA" id="ARBA00005076"/>
    </source>
</evidence>
<dbReference type="GO" id="GO:0009086">
    <property type="term" value="P:methionine biosynthetic process"/>
    <property type="evidence" value="ECO:0007669"/>
    <property type="project" value="UniProtKB-KW"/>
</dbReference>
<dbReference type="EMBL" id="AWXV01000004">
    <property type="protein sequence ID" value="KIE63928.1"/>
    <property type="molecule type" value="Genomic_DNA"/>
</dbReference>
<dbReference type="Gene3D" id="3.30.360.10">
    <property type="entry name" value="Dihydrodipicolinate Reductase, domain 2"/>
    <property type="match status" value="1"/>
</dbReference>
<keyword evidence="9" id="KW-0791">Threonine biosynthesis</keyword>
<feature type="active site" description="Acyl-thioester intermediate" evidence="17">
    <location>
        <position position="136"/>
    </location>
</feature>
<evidence type="ECO:0000256" key="7">
    <source>
        <dbReference type="ARBA" id="ARBA00013120"/>
    </source>
</evidence>
<keyword evidence="8" id="KW-0028">Amino-acid biosynthesis</keyword>
<keyword evidence="12" id="KW-0560">Oxidoreductase</keyword>
<dbReference type="GO" id="GO:0046983">
    <property type="term" value="F:protein dimerization activity"/>
    <property type="evidence" value="ECO:0007669"/>
    <property type="project" value="InterPro"/>
</dbReference>
<dbReference type="SMART" id="SM00859">
    <property type="entry name" value="Semialdhyde_dh"/>
    <property type="match status" value="1"/>
</dbReference>
<keyword evidence="13" id="KW-0457">Lysine biosynthesis</keyword>
<dbReference type="GO" id="GO:0019877">
    <property type="term" value="P:diaminopimelate biosynthetic process"/>
    <property type="evidence" value="ECO:0007669"/>
    <property type="project" value="UniProtKB-KW"/>
</dbReference>
<dbReference type="OrthoDB" id="9022717at2"/>
<name>A0A0C1V7W0_9ENTR</name>
<evidence type="ECO:0000256" key="11">
    <source>
        <dbReference type="ARBA" id="ARBA00022915"/>
    </source>
</evidence>
<feature type="active site" description="Proton acceptor" evidence="17">
    <location>
        <position position="276"/>
    </location>
</feature>
<reference evidence="19 20" key="1">
    <citation type="journal article" date="2014" name="G3 (Bethesda)">
        <title>Genome sequence of Candidatus Riesia pediculischaeffi, endosymbiont of chimpanzee lice, and genomic comparison of recently acquired endosymbionts from human and chimpanzee lice.</title>
        <authorList>
            <person name="Boyd B.M."/>
            <person name="Allen J.M."/>
            <person name="de Crecy-Lagard V."/>
            <person name="Reed D.L."/>
        </authorList>
    </citation>
    <scope>NUCLEOTIDE SEQUENCE [LARGE SCALE GENOMIC DNA]</scope>
    <source>
        <strain evidence="19 20">PTSU</strain>
    </source>
</reference>
<evidence type="ECO:0000256" key="16">
    <source>
        <dbReference type="NCBIfam" id="TIGR01745"/>
    </source>
</evidence>
<dbReference type="EC" id="1.2.1.11" evidence="7 16"/>
<accession>A0A0C1V7W0</accession>
<dbReference type="UniPathway" id="UPA00034">
    <property type="reaction ID" value="UER00016"/>
</dbReference>
<comment type="caution">
    <text evidence="19">The sequence shown here is derived from an EMBL/GenBank/DDBJ whole genome shotgun (WGS) entry which is preliminary data.</text>
</comment>
<evidence type="ECO:0000256" key="6">
    <source>
        <dbReference type="ARBA" id="ARBA00011738"/>
    </source>
</evidence>
<gene>
    <name evidence="19" type="ORF">P689_12297</name>
</gene>
<dbReference type="GO" id="GO:0009088">
    <property type="term" value="P:threonine biosynthetic process"/>
    <property type="evidence" value="ECO:0007669"/>
    <property type="project" value="UniProtKB-UniPathway"/>
</dbReference>
<evidence type="ECO:0000256" key="1">
    <source>
        <dbReference type="ARBA" id="ARBA00002492"/>
    </source>
</evidence>
<dbReference type="NCBIfam" id="NF005144">
    <property type="entry name" value="PRK06598.1"/>
    <property type="match status" value="1"/>
</dbReference>
<evidence type="ECO:0000256" key="8">
    <source>
        <dbReference type="ARBA" id="ARBA00022605"/>
    </source>
</evidence>
<evidence type="ECO:0000256" key="10">
    <source>
        <dbReference type="ARBA" id="ARBA00022857"/>
    </source>
</evidence>
<comment type="pathway">
    <text evidence="3">Amino-acid biosynthesis; L-lysine biosynthesis via DAP pathway; (S)-tetrahydrodipicolinate from L-aspartate: step 2/4.</text>
</comment>
<feature type="domain" description="Semialdehyde dehydrogenase NAD-binding" evidence="18">
    <location>
        <begin position="3"/>
        <end position="123"/>
    </location>
</feature>
<dbReference type="AlphaFoldDB" id="A0A0C1V7W0"/>
<dbReference type="InterPro" id="IPR036291">
    <property type="entry name" value="NAD(P)-bd_dom_sf"/>
</dbReference>
<dbReference type="SUPFAM" id="SSF51735">
    <property type="entry name" value="NAD(P)-binding Rossmann-fold domains"/>
    <property type="match status" value="1"/>
</dbReference>
<dbReference type="PANTHER" id="PTHR46278:SF4">
    <property type="entry name" value="ASPARTATE-SEMIALDEHYDE DEHYDROGENASE"/>
    <property type="match status" value="1"/>
</dbReference>
<sequence>MYNVGLIGWRGMVGSVLLRRMHEEGDVKKINLLLFSVSHAGKSVTVICGQKEKKILNALDLNILKTLDIIICCAGDDYTKNIYFKLRNINWKGYWLDSSSFIRTLEDSLIILDPINKKRIYQSVKNGIKTFASGNCVVNLMLMSLSGLLREDLIRWISVSTYQSISGAGSTAITRFIRQIQEMSEILYANCNHRSNLILSSEKEFLSCIRKYSKYLEHPLFFDAVPWIGKDDVIRDGRTSEEWKIQYETNKILGYNEKNAIPINSTCVRVSSIRCHSQSFIVKLKKNVPIEEIEKILKKNNKWINIITNKKKRTLEQLSQTNVMGTLDINVGRIRKTKIGEKYLSLFSVGDQLLWGSAEPLRRMLKILLDHL</sequence>
<dbReference type="Pfam" id="PF02774">
    <property type="entry name" value="Semialdhyde_dhC"/>
    <property type="match status" value="1"/>
</dbReference>
<dbReference type="NCBIfam" id="TIGR01745">
    <property type="entry name" value="asd_gamma"/>
    <property type="match status" value="1"/>
</dbReference>
<dbReference type="PATRIC" id="fig|1401651.3.peg.360"/>
<dbReference type="UniPathway" id="UPA00050">
    <property type="reaction ID" value="UER00463"/>
</dbReference>
<dbReference type="GO" id="GO:0051287">
    <property type="term" value="F:NAD binding"/>
    <property type="evidence" value="ECO:0007669"/>
    <property type="project" value="InterPro"/>
</dbReference>
<evidence type="ECO:0000256" key="17">
    <source>
        <dbReference type="PIRSR" id="PIRSR000148-1"/>
    </source>
</evidence>
<evidence type="ECO:0000256" key="15">
    <source>
        <dbReference type="ARBA" id="ARBA00047891"/>
    </source>
</evidence>
<evidence type="ECO:0000256" key="14">
    <source>
        <dbReference type="ARBA" id="ARBA00023167"/>
    </source>
</evidence>